<gene>
    <name evidence="1" type="ORF">MALL_0209</name>
</gene>
<comment type="caution">
    <text evidence="1">The sequence shown here is derived from an EMBL/GenBank/DDBJ whole genome shotgun (WGS) entry which is preliminary data.</text>
</comment>
<dbReference type="Proteomes" id="UP000004757">
    <property type="component" value="Unassembled WGS sequence"/>
</dbReference>
<proteinExistence type="predicted"/>
<dbReference type="OrthoDB" id="389406at2"/>
<organism evidence="1 2">
    <name type="scientific">Mycoplasmopsis alligatoris A21JP2</name>
    <dbReference type="NCBI Taxonomy" id="747682"/>
    <lineage>
        <taxon>Bacteria</taxon>
        <taxon>Bacillati</taxon>
        <taxon>Mycoplasmatota</taxon>
        <taxon>Mycoplasmoidales</taxon>
        <taxon>Metamycoplasmataceae</taxon>
        <taxon>Mycoplasmopsis</taxon>
    </lineage>
</organism>
<reference evidence="1 2" key="1">
    <citation type="submission" date="2010-03" db="EMBL/GenBank/DDBJ databases">
        <authorList>
            <person name="Glass J.I."/>
            <person name="Benders G.A."/>
            <person name="Durkin A.S."/>
            <person name="Farmerie W.G."/>
            <person name="Hlavinka K."/>
            <person name="Hostetler J."/>
            <person name="Jackson J."/>
            <person name="May M.A."/>
            <person name="Miller R.H."/>
            <person name="Paralanov V."/>
            <person name="Radune D."/>
            <person name="Szczypinski B."/>
            <person name="Brown D.R."/>
        </authorList>
    </citation>
    <scope>NUCLEOTIDE SEQUENCE [LARGE SCALE GENOMIC DNA]</scope>
    <source>
        <strain evidence="1 2">A21JP2</strain>
    </source>
</reference>
<protein>
    <submittedName>
        <fullName evidence="1">Uncharacterized protein</fullName>
    </submittedName>
</protein>
<evidence type="ECO:0000313" key="1">
    <source>
        <dbReference type="EMBL" id="EFF41559.1"/>
    </source>
</evidence>
<dbReference type="EMBL" id="ADNC01000011">
    <property type="protein sequence ID" value="EFF41559.1"/>
    <property type="molecule type" value="Genomic_DNA"/>
</dbReference>
<name>D4XVS2_9BACT</name>
<keyword evidence="2" id="KW-1185">Reference proteome</keyword>
<dbReference type="AlphaFoldDB" id="D4XVS2"/>
<dbReference type="RefSeq" id="WP_005683469.1">
    <property type="nucleotide sequence ID" value="NZ_ADNC01000011.1"/>
</dbReference>
<dbReference type="STRING" id="747682.MALL_0209"/>
<evidence type="ECO:0000313" key="2">
    <source>
        <dbReference type="Proteomes" id="UP000004757"/>
    </source>
</evidence>
<accession>D4XVS2</accession>
<sequence>MITINNLEKNPTSKNIIDFCTEFAEFYKHIDKNSQDIFAKKIKKITNLDISTFVPNPKQNYNSQVEYNDNILDYVDQYTKDIKTQNVYIPTDYQKNYKSNVNYNKKIKEIHPLNIILKFLFENPNYIELYAKNTILPKGNDDIKMYQFFLLKKLQQVFEEQQDYLERQKIIEYLKNIFISTLNNNFESTKDFITYIQKSDIIHNYNFDQIAHTEEFNDYSNIFNITIDIEGLKFFLENEKQEMSDNNETVNYKVEVEEMVNEKIDFIRNIYTKYSYILMSKKYQGNEQLLKSLNKTILNALLIKK</sequence>